<accession>A0A392SWI1</accession>
<keyword evidence="2" id="KW-1185">Reference proteome</keyword>
<proteinExistence type="predicted"/>
<sequence length="41" mass="4383">SSKKQLIVTLSTTEAEFAAAASCACQGIWLRKILNHLGHGQ</sequence>
<dbReference type="EMBL" id="LXQA010444480">
    <property type="protein sequence ID" value="MCI52260.1"/>
    <property type="molecule type" value="Genomic_DNA"/>
</dbReference>
<name>A0A392SWI1_9FABA</name>
<evidence type="ECO:0000313" key="2">
    <source>
        <dbReference type="Proteomes" id="UP000265520"/>
    </source>
</evidence>
<organism evidence="1 2">
    <name type="scientific">Trifolium medium</name>
    <dbReference type="NCBI Taxonomy" id="97028"/>
    <lineage>
        <taxon>Eukaryota</taxon>
        <taxon>Viridiplantae</taxon>
        <taxon>Streptophyta</taxon>
        <taxon>Embryophyta</taxon>
        <taxon>Tracheophyta</taxon>
        <taxon>Spermatophyta</taxon>
        <taxon>Magnoliopsida</taxon>
        <taxon>eudicotyledons</taxon>
        <taxon>Gunneridae</taxon>
        <taxon>Pentapetalae</taxon>
        <taxon>rosids</taxon>
        <taxon>fabids</taxon>
        <taxon>Fabales</taxon>
        <taxon>Fabaceae</taxon>
        <taxon>Papilionoideae</taxon>
        <taxon>50 kb inversion clade</taxon>
        <taxon>NPAAA clade</taxon>
        <taxon>Hologalegina</taxon>
        <taxon>IRL clade</taxon>
        <taxon>Trifolieae</taxon>
        <taxon>Trifolium</taxon>
    </lineage>
</organism>
<feature type="non-terminal residue" evidence="1">
    <location>
        <position position="1"/>
    </location>
</feature>
<evidence type="ECO:0000313" key="1">
    <source>
        <dbReference type="EMBL" id="MCI52260.1"/>
    </source>
</evidence>
<protein>
    <submittedName>
        <fullName evidence="1">Uncharacterized protein</fullName>
    </submittedName>
</protein>
<dbReference type="AlphaFoldDB" id="A0A392SWI1"/>
<reference evidence="1 2" key="1">
    <citation type="journal article" date="2018" name="Front. Plant Sci.">
        <title>Red Clover (Trifolium pratense) and Zigzag Clover (T. medium) - A Picture of Genomic Similarities and Differences.</title>
        <authorList>
            <person name="Dluhosova J."/>
            <person name="Istvanek J."/>
            <person name="Nedelnik J."/>
            <person name="Repkova J."/>
        </authorList>
    </citation>
    <scope>NUCLEOTIDE SEQUENCE [LARGE SCALE GENOMIC DNA]</scope>
    <source>
        <strain evidence="2">cv. 10/8</strain>
        <tissue evidence="1">Leaf</tissue>
    </source>
</reference>
<comment type="caution">
    <text evidence="1">The sequence shown here is derived from an EMBL/GenBank/DDBJ whole genome shotgun (WGS) entry which is preliminary data.</text>
</comment>
<dbReference type="Proteomes" id="UP000265520">
    <property type="component" value="Unassembled WGS sequence"/>
</dbReference>